<dbReference type="InterPro" id="IPR015500">
    <property type="entry name" value="Peptidase_S8_subtilisin-rel"/>
</dbReference>
<dbReference type="PROSITE" id="PS51892">
    <property type="entry name" value="SUBTILASE"/>
    <property type="match status" value="1"/>
</dbReference>
<sequence length="925" mass="104281">MDDDIDSQSLLQSVLGLFARKRPQRSARPASLRTRKREAWLRTDAFLQQDDLAEADPKSVARTLHALEHLFQNDSDRKVDCSFQLPGHERYPSLRRMIENPNRVADPDPDAIIRVAKRRRECDDVMEELSHLEHERKKRRNLSREEPTHWSNLEDPDADFAVLMRRHLVSLDNALRRHWVCICQKCSGLSVRLSLPQHKEDIEAEASFEVFFGVRCLPAIALQEAKITVKDLHNSALRRSSEPTISSSPDFAHICQSITESLGQRNCLHFALEDGIFQRLRPQPKTFASDQLSRIVSLSALFNRQQELLHGESVLPLKGKRVLALTLASALLPFLETPWLQFSFNHSKIQFFEPRQDGELPNITKPFLALEHVPIISTRSKDTGGESGASKHMVHPNASVLALGILLCELHYCTPVELMAKNPQIDRNVNDDFYTCLDRLQTLEDDACVDYYLATKACLTGEYYPLGQHADFEDISVQRLFYQNVVKRLEAVIFKAWGIRLENLGSLDSRQNESCWGSVGREVVRHHTGRGDFSNTNNTSRASQHRSMSDTTPLSYASPHSDLVLRVSTQSISGSQVHEHVVKSSDKSLYFFDASHQKGSEQASSLSEKWMDNLLSSIYSFVDFDSSITEPVRIAILDSGLDPENPFIFEDQQQANPQVKEARSFVHGLGIHDIRDEIGHGTHALGLLLKVAPNAEIYVARVARQETLDPKTYNDIAKAIDHAVEQWKVDIITMSFGIREYHELVSTTISNALNKRTLLFAAASNDGANHGRAFPAQYPSVFCIHSTDGNGNPSNFNPTASETDVNFSLLGEHVSSHWPAGMNGHDQTVNVMSGTSVATPIAAGLAASILAFVRQQDRYITEESERLGSWLKRDNSMDAVFKSMVRRRRGAGYDYITPHVLFDSGSTREQVYGKIKDIKRNMYKY</sequence>
<keyword evidence="9" id="KW-1185">Reference proteome</keyword>
<dbReference type="STRING" id="1081109.A0A167W3U5"/>
<feature type="domain" description="Peptidase S8/S53" evidence="6">
    <location>
        <begin position="632"/>
        <end position="852"/>
    </location>
</feature>
<dbReference type="Proteomes" id="UP000078544">
    <property type="component" value="Unassembled WGS sequence"/>
</dbReference>
<feature type="compositionally biased region" description="Polar residues" evidence="5">
    <location>
        <begin position="533"/>
        <end position="553"/>
    </location>
</feature>
<dbReference type="InterPro" id="IPR000209">
    <property type="entry name" value="Peptidase_S8/S53_dom"/>
</dbReference>
<evidence type="ECO:0000259" key="6">
    <source>
        <dbReference type="Pfam" id="PF00082"/>
    </source>
</evidence>
<evidence type="ECO:0000256" key="1">
    <source>
        <dbReference type="ARBA" id="ARBA00022670"/>
    </source>
</evidence>
<evidence type="ECO:0000256" key="3">
    <source>
        <dbReference type="ARBA" id="ARBA00022825"/>
    </source>
</evidence>
<proteinExistence type="inferred from homology"/>
<name>A0A167W3U5_9HYPO</name>
<feature type="active site" description="Charge relay system" evidence="4">
    <location>
        <position position="836"/>
    </location>
</feature>
<keyword evidence="1 4" id="KW-0645">Protease</keyword>
<dbReference type="PRINTS" id="PR00723">
    <property type="entry name" value="SUBTILISIN"/>
</dbReference>
<comment type="similarity">
    <text evidence="4">Belongs to the peptidase S8 family.</text>
</comment>
<dbReference type="AlphaFoldDB" id="A0A167W3U5"/>
<dbReference type="InterPro" id="IPR023828">
    <property type="entry name" value="Peptidase_S8_Ser-AS"/>
</dbReference>
<evidence type="ECO:0000256" key="2">
    <source>
        <dbReference type="ARBA" id="ARBA00022801"/>
    </source>
</evidence>
<dbReference type="PANTHER" id="PTHR35186:SF4">
    <property type="entry name" value="PRION-INHIBITION AND PROPAGATION HELO DOMAIN-CONTAINING PROTEIN"/>
    <property type="match status" value="1"/>
</dbReference>
<dbReference type="Pfam" id="PF24476">
    <property type="entry name" value="DUF7580"/>
    <property type="match status" value="1"/>
</dbReference>
<dbReference type="Pfam" id="PF00082">
    <property type="entry name" value="Peptidase_S8"/>
    <property type="match status" value="1"/>
</dbReference>
<dbReference type="GO" id="GO:0004252">
    <property type="term" value="F:serine-type endopeptidase activity"/>
    <property type="evidence" value="ECO:0007669"/>
    <property type="project" value="UniProtKB-UniRule"/>
</dbReference>
<keyword evidence="3 4" id="KW-0720">Serine protease</keyword>
<dbReference type="GO" id="GO:0006508">
    <property type="term" value="P:proteolysis"/>
    <property type="evidence" value="ECO:0007669"/>
    <property type="project" value="UniProtKB-KW"/>
</dbReference>
<evidence type="ECO:0000259" key="7">
    <source>
        <dbReference type="Pfam" id="PF24476"/>
    </source>
</evidence>
<dbReference type="Gene3D" id="3.40.50.200">
    <property type="entry name" value="Peptidase S8/S53 domain"/>
    <property type="match status" value="1"/>
</dbReference>
<dbReference type="SUPFAM" id="SSF52743">
    <property type="entry name" value="Subtilisin-like"/>
    <property type="match status" value="1"/>
</dbReference>
<comment type="caution">
    <text evidence="8">The sequence shown here is derived from an EMBL/GenBank/DDBJ whole genome shotgun (WGS) entry which is preliminary data.</text>
</comment>
<dbReference type="PROSITE" id="PS00138">
    <property type="entry name" value="SUBTILASE_SER"/>
    <property type="match status" value="1"/>
</dbReference>
<gene>
    <name evidence="8" type="ORF">AAL_08131</name>
</gene>
<evidence type="ECO:0000313" key="9">
    <source>
        <dbReference type="Proteomes" id="UP000078544"/>
    </source>
</evidence>
<evidence type="ECO:0000256" key="4">
    <source>
        <dbReference type="PROSITE-ProRule" id="PRU01240"/>
    </source>
</evidence>
<feature type="domain" description="DUF7580" evidence="7">
    <location>
        <begin position="164"/>
        <end position="491"/>
    </location>
</feature>
<organism evidence="8 9">
    <name type="scientific">Moelleriella libera RCEF 2490</name>
    <dbReference type="NCBI Taxonomy" id="1081109"/>
    <lineage>
        <taxon>Eukaryota</taxon>
        <taxon>Fungi</taxon>
        <taxon>Dikarya</taxon>
        <taxon>Ascomycota</taxon>
        <taxon>Pezizomycotina</taxon>
        <taxon>Sordariomycetes</taxon>
        <taxon>Hypocreomycetidae</taxon>
        <taxon>Hypocreales</taxon>
        <taxon>Clavicipitaceae</taxon>
        <taxon>Moelleriella</taxon>
    </lineage>
</organism>
<evidence type="ECO:0000256" key="5">
    <source>
        <dbReference type="SAM" id="MobiDB-lite"/>
    </source>
</evidence>
<dbReference type="InterPro" id="IPR056002">
    <property type="entry name" value="DUF7580"/>
</dbReference>
<keyword evidence="2 4" id="KW-0378">Hydrolase</keyword>
<evidence type="ECO:0000313" key="8">
    <source>
        <dbReference type="EMBL" id="KZZ88368.1"/>
    </source>
</evidence>
<dbReference type="EMBL" id="AZGY01000030">
    <property type="protein sequence ID" value="KZZ88368.1"/>
    <property type="molecule type" value="Genomic_DNA"/>
</dbReference>
<dbReference type="OrthoDB" id="206201at2759"/>
<protein>
    <submittedName>
        <fullName evidence="8">Peptidase S8/S53, subtilisin/kexin/sedolisin</fullName>
    </submittedName>
</protein>
<dbReference type="PANTHER" id="PTHR35186">
    <property type="entry name" value="ANK_REP_REGION DOMAIN-CONTAINING PROTEIN"/>
    <property type="match status" value="1"/>
</dbReference>
<feature type="active site" description="Charge relay system" evidence="4">
    <location>
        <position position="638"/>
    </location>
</feature>
<reference evidence="8 9" key="1">
    <citation type="journal article" date="2016" name="Genome Biol. Evol.">
        <title>Divergent and convergent evolution of fungal pathogenicity.</title>
        <authorList>
            <person name="Shang Y."/>
            <person name="Xiao G."/>
            <person name="Zheng P."/>
            <person name="Cen K."/>
            <person name="Zhan S."/>
            <person name="Wang C."/>
        </authorList>
    </citation>
    <scope>NUCLEOTIDE SEQUENCE [LARGE SCALE GENOMIC DNA]</scope>
    <source>
        <strain evidence="8 9">RCEF 2490</strain>
    </source>
</reference>
<dbReference type="InterPro" id="IPR036852">
    <property type="entry name" value="Peptidase_S8/S53_dom_sf"/>
</dbReference>
<dbReference type="CDD" id="cd00306">
    <property type="entry name" value="Peptidases_S8_S53"/>
    <property type="match status" value="1"/>
</dbReference>
<feature type="active site" description="Charge relay system" evidence="4">
    <location>
        <position position="680"/>
    </location>
</feature>
<accession>A0A167W3U5</accession>
<feature type="region of interest" description="Disordered" evidence="5">
    <location>
        <begin position="527"/>
        <end position="553"/>
    </location>
</feature>